<evidence type="ECO:0000313" key="1">
    <source>
        <dbReference type="EMBL" id="KRX06689.1"/>
    </source>
</evidence>
<organism evidence="1 2">
    <name type="scientific">Pseudocohnilembus persalinus</name>
    <name type="common">Ciliate</name>
    <dbReference type="NCBI Taxonomy" id="266149"/>
    <lineage>
        <taxon>Eukaryota</taxon>
        <taxon>Sar</taxon>
        <taxon>Alveolata</taxon>
        <taxon>Ciliophora</taxon>
        <taxon>Intramacronucleata</taxon>
        <taxon>Oligohymenophorea</taxon>
        <taxon>Scuticociliatia</taxon>
        <taxon>Philasterida</taxon>
        <taxon>Pseudocohnilembidae</taxon>
        <taxon>Pseudocohnilembus</taxon>
    </lineage>
</organism>
<protein>
    <submittedName>
        <fullName evidence="1">Uncharacterized protein</fullName>
    </submittedName>
</protein>
<evidence type="ECO:0000313" key="2">
    <source>
        <dbReference type="Proteomes" id="UP000054937"/>
    </source>
</evidence>
<sequence length="539" mass="64673">MQELIQKFDNLILNEDTKVEAQELLIKNSSDFLQALTIKILDPQNSQQIFYNEENSKLYHQYIQAMIKILEHIQINYGYDNLSEEQIKIQNLIFDNILFFVQQNHQKFYSDENHVFNLVVLISSLNNQNINQILPIIESIQLDKQKNLKDLTQVHIDFTDKLFDCFDVNDMQKKIYSYFLHFVQNVQDELVISHIMNSIYEKIQQYLGKMQDKHEIIQNQYIQQIQYLQQIFHIGFISVEKEKIQNYFNKFLSQKMLNQCIQVDIQYQQVNQNNHEVPFLESNLCLFKDLGLLVEKNNELLQAQFNVLLEKLVNFKDLNKFIGQIILGTIGGIFKNFEEETFQKNLLILLEMTKKVQQFEFELNIKNIQFLNTLYVILQQIISYSGDQTFYQQILEITEQQFSLVLKIFNENQILEENQNLVQFILDEVLEIFTSFLNYYNHDNQNDQIYEFRQKYLQFIAQLNMENLTEGNLRNVVMIVYDFINIYEVKCLQMMENEMIDKMLQKLRKSEDEETQETLKLMDLEIKQIKFLENPQIKF</sequence>
<dbReference type="InParanoid" id="A0A0V0QWZ5"/>
<accession>A0A0V0QWZ5</accession>
<name>A0A0V0QWZ5_PSEPJ</name>
<dbReference type="Proteomes" id="UP000054937">
    <property type="component" value="Unassembled WGS sequence"/>
</dbReference>
<reference evidence="1 2" key="1">
    <citation type="journal article" date="2015" name="Sci. Rep.">
        <title>Genome of the facultative scuticociliatosis pathogen Pseudocohnilembus persalinus provides insight into its virulence through horizontal gene transfer.</title>
        <authorList>
            <person name="Xiong J."/>
            <person name="Wang G."/>
            <person name="Cheng J."/>
            <person name="Tian M."/>
            <person name="Pan X."/>
            <person name="Warren A."/>
            <person name="Jiang C."/>
            <person name="Yuan D."/>
            <person name="Miao W."/>
        </authorList>
    </citation>
    <scope>NUCLEOTIDE SEQUENCE [LARGE SCALE GENOMIC DNA]</scope>
    <source>
        <strain evidence="1">36N120E</strain>
    </source>
</reference>
<dbReference type="EMBL" id="LDAU01000093">
    <property type="protein sequence ID" value="KRX06689.1"/>
    <property type="molecule type" value="Genomic_DNA"/>
</dbReference>
<gene>
    <name evidence="1" type="ORF">PPERSA_07923</name>
</gene>
<comment type="caution">
    <text evidence="1">The sequence shown here is derived from an EMBL/GenBank/DDBJ whole genome shotgun (WGS) entry which is preliminary data.</text>
</comment>
<proteinExistence type="predicted"/>
<dbReference type="AlphaFoldDB" id="A0A0V0QWZ5"/>
<keyword evidence="2" id="KW-1185">Reference proteome</keyword>